<evidence type="ECO:0000313" key="6">
    <source>
        <dbReference type="Proteomes" id="UP001497623"/>
    </source>
</evidence>
<dbReference type="Proteomes" id="UP001497623">
    <property type="component" value="Unassembled WGS sequence"/>
</dbReference>
<name>A0AAV2QHP2_MEGNR</name>
<dbReference type="Pfam" id="PF00687">
    <property type="entry name" value="Ribosomal_L1"/>
    <property type="match status" value="1"/>
</dbReference>
<evidence type="ECO:0000256" key="3">
    <source>
        <dbReference type="ARBA" id="ARBA00023274"/>
    </source>
</evidence>
<evidence type="ECO:0000256" key="4">
    <source>
        <dbReference type="SAM" id="Coils"/>
    </source>
</evidence>
<protein>
    <recommendedName>
        <fullName evidence="7">Mitochondrial ribosomal protein L1</fullName>
    </recommendedName>
</protein>
<evidence type="ECO:0008006" key="7">
    <source>
        <dbReference type="Google" id="ProtNLM"/>
    </source>
</evidence>
<keyword evidence="4" id="KW-0175">Coiled coil</keyword>
<accession>A0AAV2QHP2</accession>
<keyword evidence="3" id="KW-0687">Ribonucleoprotein</keyword>
<proteinExistence type="inferred from homology"/>
<dbReference type="InterPro" id="IPR016095">
    <property type="entry name" value="Ribosomal_uL1_3-a/b-sand"/>
</dbReference>
<feature type="coiled-coil region" evidence="4">
    <location>
        <begin position="283"/>
        <end position="310"/>
    </location>
</feature>
<keyword evidence="2" id="KW-0689">Ribosomal protein</keyword>
<sequence length="351" mass="40372">CSGGERIWSNTLTSFEYALLSRRCFQRSFPSLYNNSGQLLHTSSNLDAARKGTRAKAEAKKRASKKEVVKKEFIPINKRLDLHQGGPLRRQEDHLRFPIDDVWITKFYKWKVYQAIEAFEMHRETQHQTMYNNADAIIFATFELSMALDKKNKYMDYVTNMVDMPYRFASEQQRHILVITTDEEQLLTAREMGVDLAIGPEVVKMVQNGELNLNDYDYVLAQLSILPQIIPIRGLMKKKFPAPYSGTAAEDLIPIIEKYLNGVDYRSVKDKFDHDFATMQVPIGKVNMKNEELEANLATLIQNVDGQRSSKKKTDLITLAKLVCPPSVEKFKIDFQCFLQQEELAKISQTA</sequence>
<dbReference type="GO" id="GO:0005840">
    <property type="term" value="C:ribosome"/>
    <property type="evidence" value="ECO:0007669"/>
    <property type="project" value="UniProtKB-KW"/>
</dbReference>
<dbReference type="AlphaFoldDB" id="A0AAV2QHP2"/>
<dbReference type="PANTHER" id="PTHR36427:SF3">
    <property type="entry name" value="LARGE RIBOSOMAL SUBUNIT PROTEIN UL1M"/>
    <property type="match status" value="1"/>
</dbReference>
<dbReference type="GO" id="GO:1990904">
    <property type="term" value="C:ribonucleoprotein complex"/>
    <property type="evidence" value="ECO:0007669"/>
    <property type="project" value="UniProtKB-KW"/>
</dbReference>
<feature type="non-terminal residue" evidence="5">
    <location>
        <position position="1"/>
    </location>
</feature>
<dbReference type="Gene3D" id="3.40.50.790">
    <property type="match status" value="1"/>
</dbReference>
<organism evidence="5 6">
    <name type="scientific">Meganyctiphanes norvegica</name>
    <name type="common">Northern krill</name>
    <name type="synonym">Thysanopoda norvegica</name>
    <dbReference type="NCBI Taxonomy" id="48144"/>
    <lineage>
        <taxon>Eukaryota</taxon>
        <taxon>Metazoa</taxon>
        <taxon>Ecdysozoa</taxon>
        <taxon>Arthropoda</taxon>
        <taxon>Crustacea</taxon>
        <taxon>Multicrustacea</taxon>
        <taxon>Malacostraca</taxon>
        <taxon>Eumalacostraca</taxon>
        <taxon>Eucarida</taxon>
        <taxon>Euphausiacea</taxon>
        <taxon>Euphausiidae</taxon>
        <taxon>Meganyctiphanes</taxon>
    </lineage>
</organism>
<dbReference type="InterPro" id="IPR023674">
    <property type="entry name" value="Ribosomal_uL1-like"/>
</dbReference>
<comment type="caution">
    <text evidence="5">The sequence shown here is derived from an EMBL/GenBank/DDBJ whole genome shotgun (WGS) entry which is preliminary data.</text>
</comment>
<dbReference type="SUPFAM" id="SSF56808">
    <property type="entry name" value="Ribosomal protein L1"/>
    <property type="match status" value="1"/>
</dbReference>
<dbReference type="Gene3D" id="3.30.190.20">
    <property type="match status" value="1"/>
</dbReference>
<evidence type="ECO:0000256" key="2">
    <source>
        <dbReference type="ARBA" id="ARBA00022980"/>
    </source>
</evidence>
<dbReference type="InterPro" id="IPR028364">
    <property type="entry name" value="Ribosomal_uL1/biogenesis"/>
</dbReference>
<evidence type="ECO:0000313" key="5">
    <source>
        <dbReference type="EMBL" id="CAL4083261.1"/>
    </source>
</evidence>
<dbReference type="EMBL" id="CAXKWB010006546">
    <property type="protein sequence ID" value="CAL4083261.1"/>
    <property type="molecule type" value="Genomic_DNA"/>
</dbReference>
<comment type="similarity">
    <text evidence="1">Belongs to the universal ribosomal protein uL1 family.</text>
</comment>
<dbReference type="PANTHER" id="PTHR36427">
    <property type="entry name" value="54S RIBOSOMAL PROTEIN L1, MITOCHONDRIAL"/>
    <property type="match status" value="1"/>
</dbReference>
<evidence type="ECO:0000256" key="1">
    <source>
        <dbReference type="ARBA" id="ARBA00010531"/>
    </source>
</evidence>
<gene>
    <name evidence="5" type="ORF">MNOR_LOCUS12119</name>
</gene>
<keyword evidence="6" id="KW-1185">Reference proteome</keyword>
<reference evidence="5 6" key="1">
    <citation type="submission" date="2024-05" db="EMBL/GenBank/DDBJ databases">
        <authorList>
            <person name="Wallberg A."/>
        </authorList>
    </citation>
    <scope>NUCLEOTIDE SEQUENCE [LARGE SCALE GENOMIC DNA]</scope>
</reference>